<dbReference type="GO" id="GO:0004386">
    <property type="term" value="F:helicase activity"/>
    <property type="evidence" value="ECO:0007669"/>
    <property type="project" value="UniProtKB-KW"/>
</dbReference>
<dbReference type="InterPro" id="IPR000330">
    <property type="entry name" value="SNF2_N"/>
</dbReference>
<feature type="domain" description="SNF2 N-terminal" evidence="2">
    <location>
        <begin position="3"/>
        <end position="86"/>
    </location>
</feature>
<keyword evidence="4" id="KW-1185">Reference proteome</keyword>
<comment type="caution">
    <text evidence="3">The sequence shown here is derived from an EMBL/GenBank/DDBJ whole genome shotgun (WGS) entry which is preliminary data.</text>
</comment>
<keyword evidence="3" id="KW-0378">Hydrolase</keyword>
<dbReference type="SUPFAM" id="SSF52540">
    <property type="entry name" value="P-loop containing nucleoside triphosphate hydrolases"/>
    <property type="match status" value="1"/>
</dbReference>
<feature type="non-terminal residue" evidence="3">
    <location>
        <position position="1"/>
    </location>
</feature>
<protein>
    <submittedName>
        <fullName evidence="3">FFT3 helicase</fullName>
    </submittedName>
</protein>
<keyword evidence="3" id="KW-0347">Helicase</keyword>
<evidence type="ECO:0000259" key="2">
    <source>
        <dbReference type="Pfam" id="PF00176"/>
    </source>
</evidence>
<organism evidence="3 4">
    <name type="scientific">Chloropsis hardwickii</name>
    <dbReference type="NCBI Taxonomy" id="667144"/>
    <lineage>
        <taxon>Eukaryota</taxon>
        <taxon>Metazoa</taxon>
        <taxon>Chordata</taxon>
        <taxon>Craniata</taxon>
        <taxon>Vertebrata</taxon>
        <taxon>Euteleostomi</taxon>
        <taxon>Archelosauria</taxon>
        <taxon>Archosauria</taxon>
        <taxon>Dinosauria</taxon>
        <taxon>Saurischia</taxon>
        <taxon>Theropoda</taxon>
        <taxon>Coelurosauria</taxon>
        <taxon>Aves</taxon>
        <taxon>Neognathae</taxon>
        <taxon>Neoaves</taxon>
        <taxon>Telluraves</taxon>
        <taxon>Australaves</taxon>
        <taxon>Passeriformes</taxon>
        <taxon>Corvoidea</taxon>
        <taxon>Irenidae</taxon>
        <taxon>Chloropsis</taxon>
    </lineage>
</organism>
<keyword evidence="3" id="KW-0067">ATP-binding</keyword>
<name>A0A850UDX2_9CORV</name>
<dbReference type="OrthoDB" id="413460at2759"/>
<comment type="similarity">
    <text evidence="1">Belongs to the SNF2/RAD54 helicase family.</text>
</comment>
<dbReference type="Pfam" id="PF00176">
    <property type="entry name" value="SNF2-rel_dom"/>
    <property type="match status" value="1"/>
</dbReference>
<evidence type="ECO:0000313" key="4">
    <source>
        <dbReference type="Proteomes" id="UP000640999"/>
    </source>
</evidence>
<feature type="non-terminal residue" evidence="3">
    <location>
        <position position="86"/>
    </location>
</feature>
<dbReference type="GO" id="GO:0005524">
    <property type="term" value="F:ATP binding"/>
    <property type="evidence" value="ECO:0007669"/>
    <property type="project" value="InterPro"/>
</dbReference>
<dbReference type="InterPro" id="IPR027417">
    <property type="entry name" value="P-loop_NTPase"/>
</dbReference>
<dbReference type="PANTHER" id="PTHR10799">
    <property type="entry name" value="SNF2/RAD54 HELICASE FAMILY"/>
    <property type="match status" value="1"/>
</dbReference>
<dbReference type="EMBL" id="WEIW01000053">
    <property type="protein sequence ID" value="NWH29667.1"/>
    <property type="molecule type" value="Genomic_DNA"/>
</dbReference>
<dbReference type="Gene3D" id="3.40.50.10810">
    <property type="entry name" value="Tandem AAA-ATPase domain"/>
    <property type="match status" value="1"/>
</dbReference>
<dbReference type="InterPro" id="IPR038718">
    <property type="entry name" value="SNF2-like_sf"/>
</dbReference>
<sequence>LEVGGILADDMGLGKTLQTLAHILSEKNAGRLDRPCMVVMPTSLIPNWLDEAAHFTPQLKVLALYGAGRKKHFAQLGDYDLLLTTY</sequence>
<dbReference type="AlphaFoldDB" id="A0A850UDX2"/>
<evidence type="ECO:0000256" key="1">
    <source>
        <dbReference type="ARBA" id="ARBA00007025"/>
    </source>
</evidence>
<evidence type="ECO:0000313" key="3">
    <source>
        <dbReference type="EMBL" id="NWH29667.1"/>
    </source>
</evidence>
<gene>
    <name evidence="3" type="primary">Fft3</name>
    <name evidence="3" type="ORF">CHLHAR_R14962</name>
</gene>
<accession>A0A850UDX2</accession>
<reference evidence="3" key="1">
    <citation type="submission" date="2019-10" db="EMBL/GenBank/DDBJ databases">
        <title>Bird 10,000 Genomes (B10K) Project - Family phase.</title>
        <authorList>
            <person name="Zhang G."/>
        </authorList>
    </citation>
    <scope>NUCLEOTIDE SEQUENCE</scope>
    <source>
        <strain evidence="3">B10K-IZ-033-78</strain>
        <tissue evidence="3">Muscle</tissue>
    </source>
</reference>
<dbReference type="Proteomes" id="UP000640999">
    <property type="component" value="Unassembled WGS sequence"/>
</dbReference>
<keyword evidence="3" id="KW-0547">Nucleotide-binding</keyword>
<proteinExistence type="inferred from homology"/>
<dbReference type="GO" id="GO:0005694">
    <property type="term" value="C:chromosome"/>
    <property type="evidence" value="ECO:0007669"/>
    <property type="project" value="UniProtKB-ARBA"/>
</dbReference>